<sequence length="363" mass="39438">MTAPLLDFSLTLKRQGFTLAATGEIHPGITALFGHSGCGKTTLLRCLAGLESGCRGEVRYEDTPWQKPGLMLPAHRRGAGLVFQDTRLFQHLSVAENLDYGLHRRRGEGPSHEEVTDALGLAPLLDRAPAGLSGGEAQRVALGRALLAGPRLLLLDEPLAALDYARRRRIMPLIRAIPERFDIPVLYVTHARYEVMELADRVLLMDDGQLLTQGPVGTLFSDPAYWPALGDIAPMVVWDARVAARDHDWGLTTLATEAGRLRVEALPLPRGAEVRLRVTARDVVLVDEPPTACGLVNTLPVVVRGLVPVGSGVIRVELQAGNGAVLWAQVHAQASAALRLEIGRRLHALIRPQVLMNQGVYSR</sequence>
<dbReference type="InterPro" id="IPR008995">
    <property type="entry name" value="Mo/tungstate-bd_C_term_dom"/>
</dbReference>
<dbReference type="InterPro" id="IPR017871">
    <property type="entry name" value="ABC_transporter-like_CS"/>
</dbReference>
<gene>
    <name evidence="5" type="primary">modC</name>
    <name evidence="5" type="ORF">FKY71_06555</name>
</gene>
<dbReference type="InterPro" id="IPR003439">
    <property type="entry name" value="ABC_transporter-like_ATP-bd"/>
</dbReference>
<reference evidence="5 6" key="1">
    <citation type="submission" date="2019-06" db="EMBL/GenBank/DDBJ databases">
        <title>Metagenome assembled Genome of Spiribacter salinus SL48-SHIP from the microbial mat of Salt Lake 48 (Novosibirsk region, Russia).</title>
        <authorList>
            <person name="Shipova A."/>
            <person name="Rozanov A.S."/>
            <person name="Bryanskaya A.V."/>
            <person name="Peltek S.E."/>
        </authorList>
    </citation>
    <scope>NUCLEOTIDE SEQUENCE [LARGE SCALE GENOMIC DNA]</scope>
    <source>
        <strain evidence="5">SL48-SHIP-2</strain>
    </source>
</reference>
<dbReference type="GO" id="GO:0016887">
    <property type="term" value="F:ATP hydrolysis activity"/>
    <property type="evidence" value="ECO:0007669"/>
    <property type="project" value="InterPro"/>
</dbReference>
<dbReference type="PANTHER" id="PTHR43514">
    <property type="entry name" value="ABC TRANSPORTER I FAMILY MEMBER 10"/>
    <property type="match status" value="1"/>
</dbReference>
<dbReference type="NCBIfam" id="TIGR02142">
    <property type="entry name" value="modC_ABC"/>
    <property type="match status" value="1"/>
</dbReference>
<dbReference type="AlphaFoldDB" id="A0A540VT02"/>
<dbReference type="PROSITE" id="PS50893">
    <property type="entry name" value="ABC_TRANSPORTER_2"/>
    <property type="match status" value="1"/>
</dbReference>
<dbReference type="Proteomes" id="UP000315400">
    <property type="component" value="Unassembled WGS sequence"/>
</dbReference>
<evidence type="ECO:0000313" key="5">
    <source>
        <dbReference type="EMBL" id="TQE99826.1"/>
    </source>
</evidence>
<organism evidence="5 6">
    <name type="scientific">Spiribacter salinus</name>
    <dbReference type="NCBI Taxonomy" id="1335746"/>
    <lineage>
        <taxon>Bacteria</taxon>
        <taxon>Pseudomonadati</taxon>
        <taxon>Pseudomonadota</taxon>
        <taxon>Gammaproteobacteria</taxon>
        <taxon>Chromatiales</taxon>
        <taxon>Ectothiorhodospiraceae</taxon>
        <taxon>Spiribacter</taxon>
    </lineage>
</organism>
<accession>A0A540VT02</accession>
<evidence type="ECO:0000256" key="2">
    <source>
        <dbReference type="ARBA" id="ARBA00022741"/>
    </source>
</evidence>
<comment type="caution">
    <text evidence="5">The sequence shown here is derived from an EMBL/GenBank/DDBJ whole genome shotgun (WGS) entry which is preliminary data.</text>
</comment>
<dbReference type="PROSITE" id="PS00211">
    <property type="entry name" value="ABC_TRANSPORTER_1"/>
    <property type="match status" value="1"/>
</dbReference>
<dbReference type="InterPro" id="IPR003593">
    <property type="entry name" value="AAA+_ATPase"/>
</dbReference>
<name>A0A540VT02_9GAMM</name>
<dbReference type="SUPFAM" id="SSF52540">
    <property type="entry name" value="P-loop containing nucleoside triphosphate hydrolases"/>
    <property type="match status" value="1"/>
</dbReference>
<dbReference type="SMART" id="SM00382">
    <property type="entry name" value="AAA"/>
    <property type="match status" value="1"/>
</dbReference>
<feature type="domain" description="ABC transporter" evidence="4">
    <location>
        <begin position="3"/>
        <end position="232"/>
    </location>
</feature>
<dbReference type="GO" id="GO:0005524">
    <property type="term" value="F:ATP binding"/>
    <property type="evidence" value="ECO:0007669"/>
    <property type="project" value="UniProtKB-KW"/>
</dbReference>
<evidence type="ECO:0000259" key="4">
    <source>
        <dbReference type="PROSITE" id="PS50893"/>
    </source>
</evidence>
<evidence type="ECO:0000256" key="3">
    <source>
        <dbReference type="ARBA" id="ARBA00022840"/>
    </source>
</evidence>
<dbReference type="SUPFAM" id="SSF50331">
    <property type="entry name" value="MOP-like"/>
    <property type="match status" value="1"/>
</dbReference>
<dbReference type="GO" id="GO:0140359">
    <property type="term" value="F:ABC-type transporter activity"/>
    <property type="evidence" value="ECO:0007669"/>
    <property type="project" value="InterPro"/>
</dbReference>
<evidence type="ECO:0000313" key="6">
    <source>
        <dbReference type="Proteomes" id="UP000315400"/>
    </source>
</evidence>
<dbReference type="InterPro" id="IPR011868">
    <property type="entry name" value="ModC_ABC_ATP-bd"/>
</dbReference>
<dbReference type="Gene3D" id="3.40.50.300">
    <property type="entry name" value="P-loop containing nucleotide triphosphate hydrolases"/>
    <property type="match status" value="1"/>
</dbReference>
<dbReference type="Gene3D" id="2.40.50.100">
    <property type="match status" value="1"/>
</dbReference>
<dbReference type="STRING" id="1260251.SPISAL_00965"/>
<evidence type="ECO:0000256" key="1">
    <source>
        <dbReference type="ARBA" id="ARBA00022448"/>
    </source>
</evidence>
<dbReference type="EMBL" id="VIFK01000037">
    <property type="protein sequence ID" value="TQE99826.1"/>
    <property type="molecule type" value="Genomic_DNA"/>
</dbReference>
<proteinExistence type="predicted"/>
<dbReference type="Pfam" id="PF00005">
    <property type="entry name" value="ABC_tran"/>
    <property type="match status" value="1"/>
</dbReference>
<dbReference type="GO" id="GO:0015098">
    <property type="term" value="F:molybdate ion transmembrane transporter activity"/>
    <property type="evidence" value="ECO:0007669"/>
    <property type="project" value="InterPro"/>
</dbReference>
<dbReference type="InterPro" id="IPR050334">
    <property type="entry name" value="Molybdenum_import_ModC"/>
</dbReference>
<keyword evidence="2" id="KW-0547">Nucleotide-binding</keyword>
<dbReference type="GO" id="GO:0016020">
    <property type="term" value="C:membrane"/>
    <property type="evidence" value="ECO:0007669"/>
    <property type="project" value="InterPro"/>
</dbReference>
<dbReference type="InterPro" id="IPR027417">
    <property type="entry name" value="P-loop_NTPase"/>
</dbReference>
<dbReference type="PANTHER" id="PTHR43514:SF4">
    <property type="entry name" value="ABC TRANSPORTER I FAMILY MEMBER 10"/>
    <property type="match status" value="1"/>
</dbReference>
<keyword evidence="1" id="KW-0813">Transport</keyword>
<keyword evidence="3 5" id="KW-0067">ATP-binding</keyword>
<protein>
    <submittedName>
        <fullName evidence="5">Molybdenum ABC transporter ATP-binding protein</fullName>
    </submittedName>
</protein>